<dbReference type="Gene3D" id="2.60.120.200">
    <property type="match status" value="1"/>
</dbReference>
<dbReference type="PROSITE" id="PS51257">
    <property type="entry name" value="PROKAR_LIPOPROTEIN"/>
    <property type="match status" value="1"/>
</dbReference>
<dbReference type="NCBIfam" id="NF038128">
    <property type="entry name" value="choice_anch_J"/>
    <property type="match status" value="1"/>
</dbReference>
<dbReference type="Proteomes" id="UP001595885">
    <property type="component" value="Unassembled WGS sequence"/>
</dbReference>
<evidence type="ECO:0000313" key="3">
    <source>
        <dbReference type="Proteomes" id="UP001595885"/>
    </source>
</evidence>
<organism evidence="2 3">
    <name type="scientific">Flavobacterium ponti</name>
    <dbReference type="NCBI Taxonomy" id="665133"/>
    <lineage>
        <taxon>Bacteria</taxon>
        <taxon>Pseudomonadati</taxon>
        <taxon>Bacteroidota</taxon>
        <taxon>Flavobacteriia</taxon>
        <taxon>Flavobacteriales</taxon>
        <taxon>Flavobacteriaceae</taxon>
        <taxon>Flavobacterium</taxon>
    </lineage>
</organism>
<feature type="signal peptide" evidence="1">
    <location>
        <begin position="1"/>
        <end position="23"/>
    </location>
</feature>
<gene>
    <name evidence="2" type="ORF">ACFO3U_13745</name>
</gene>
<comment type="caution">
    <text evidence="2">The sequence shown here is derived from an EMBL/GenBank/DDBJ whole genome shotgun (WGS) entry which is preliminary data.</text>
</comment>
<evidence type="ECO:0000256" key="1">
    <source>
        <dbReference type="SAM" id="SignalP"/>
    </source>
</evidence>
<proteinExistence type="predicted"/>
<feature type="chain" id="PRO_5046242053" evidence="1">
    <location>
        <begin position="24"/>
        <end position="210"/>
    </location>
</feature>
<evidence type="ECO:0000313" key="2">
    <source>
        <dbReference type="EMBL" id="MFC4741060.1"/>
    </source>
</evidence>
<keyword evidence="1" id="KW-0732">Signal</keyword>
<reference evidence="3" key="1">
    <citation type="journal article" date="2019" name="Int. J. Syst. Evol. Microbiol.">
        <title>The Global Catalogue of Microorganisms (GCM) 10K type strain sequencing project: providing services to taxonomists for standard genome sequencing and annotation.</title>
        <authorList>
            <consortium name="The Broad Institute Genomics Platform"/>
            <consortium name="The Broad Institute Genome Sequencing Center for Infectious Disease"/>
            <person name="Wu L."/>
            <person name="Ma J."/>
        </authorList>
    </citation>
    <scope>NUCLEOTIDE SEQUENCE [LARGE SCALE GENOMIC DNA]</scope>
    <source>
        <strain evidence="3">CCUG 50349</strain>
    </source>
</reference>
<accession>A0ABV9P9D9</accession>
<name>A0ABV9P9D9_9FLAO</name>
<protein>
    <submittedName>
        <fullName evidence="2">Choice-of-anchor J domain-containing protein</fullName>
    </submittedName>
</protein>
<sequence>MKNIFIKPIVLMTLSLAVFTSCVKEDDFAIPTLKPVLFTENFEDITTGSGSNEVAINLEGWINTNTSNTRVWSGKTFSSNKFAEFSSFYSASGTTDDAWLITKAIDLSTSNNKVLSFTSVNRFYNGSVLKVYISEDYDGTIPGISTANWTELNPILPTSSAQDDDRVSSGPMDISSFMGTNVRIAFRYQGSKSSNPTTTFQLDDIKIYEN</sequence>
<dbReference type="EMBL" id="JBHSGW010000028">
    <property type="protein sequence ID" value="MFC4741060.1"/>
    <property type="molecule type" value="Genomic_DNA"/>
</dbReference>
<dbReference type="RefSeq" id="WP_379743657.1">
    <property type="nucleotide sequence ID" value="NZ_JBHSGW010000028.1"/>
</dbReference>
<keyword evidence="3" id="KW-1185">Reference proteome</keyword>